<evidence type="ECO:0000313" key="8">
    <source>
        <dbReference type="EMBL" id="CAG7617801.1"/>
    </source>
</evidence>
<feature type="transmembrane region" description="Helical" evidence="6">
    <location>
        <begin position="206"/>
        <end position="227"/>
    </location>
</feature>
<evidence type="ECO:0000256" key="3">
    <source>
        <dbReference type="ARBA" id="ARBA00022692"/>
    </source>
</evidence>
<dbReference type="PANTHER" id="PTHR32322:SF2">
    <property type="entry name" value="EAMA DOMAIN-CONTAINING PROTEIN"/>
    <property type="match status" value="1"/>
</dbReference>
<evidence type="ECO:0000256" key="4">
    <source>
        <dbReference type="ARBA" id="ARBA00022989"/>
    </source>
</evidence>
<comment type="caution">
    <text evidence="8">The sequence shown here is derived from an EMBL/GenBank/DDBJ whole genome shotgun (WGS) entry which is preliminary data.</text>
</comment>
<reference evidence="8 9" key="1">
    <citation type="submission" date="2021-06" db="EMBL/GenBank/DDBJ databases">
        <authorList>
            <person name="Criscuolo A."/>
        </authorList>
    </citation>
    <scope>NUCLEOTIDE SEQUENCE [LARGE SCALE GENOMIC DNA]</scope>
    <source>
        <strain evidence="9">CIP 111802</strain>
    </source>
</reference>
<accession>A0ABM8VAY7</accession>
<dbReference type="InterPro" id="IPR050638">
    <property type="entry name" value="AA-Vitamin_Transporters"/>
</dbReference>
<keyword evidence="3 6" id="KW-0812">Transmembrane</keyword>
<protein>
    <submittedName>
        <fullName evidence="8">Cystine transporter YijE</fullName>
    </submittedName>
</protein>
<feature type="transmembrane region" description="Helical" evidence="6">
    <location>
        <begin position="95"/>
        <end position="115"/>
    </location>
</feature>
<feature type="transmembrane region" description="Helical" evidence="6">
    <location>
        <begin position="262"/>
        <end position="281"/>
    </location>
</feature>
<proteinExistence type="inferred from homology"/>
<evidence type="ECO:0000256" key="2">
    <source>
        <dbReference type="ARBA" id="ARBA00007362"/>
    </source>
</evidence>
<evidence type="ECO:0000313" key="9">
    <source>
        <dbReference type="Proteomes" id="UP000730618"/>
    </source>
</evidence>
<organism evidence="8 9">
    <name type="scientific">Paenibacillus allorhizosphaerae</name>
    <dbReference type="NCBI Taxonomy" id="2849866"/>
    <lineage>
        <taxon>Bacteria</taxon>
        <taxon>Bacillati</taxon>
        <taxon>Bacillota</taxon>
        <taxon>Bacilli</taxon>
        <taxon>Bacillales</taxon>
        <taxon>Paenibacillaceae</taxon>
        <taxon>Paenibacillus</taxon>
    </lineage>
</organism>
<evidence type="ECO:0000256" key="1">
    <source>
        <dbReference type="ARBA" id="ARBA00004141"/>
    </source>
</evidence>
<sequence>MSKIKYIGLVLFTTLLMGVAFPVGKIGMSYAPPFFLMGIRFVLAGALLAFIVRRKPRPRGAKQWLQAAAVGLFQSAGVMGCAYYSMHWITSGESSIITCTNPLLVIVFGTLFGGAVYRGRQWLGVVAGFLGVAVAFGFHLGLQPGTFIGFAGALSFASATLLIKRWGVAFDMTVLAAYQMLAGGLALFLLSALTEHPYFTVNAASITVLLWLAVMCSIVQFTVWFYLLRNGDPAKTSAFLFLVPLFGVLSSWLLLGEQVNRYVGLGGLLVCAGIFLVNWGGNGYSAAPLVKKAAVER</sequence>
<comment type="subcellular location">
    <subcellularLocation>
        <location evidence="1">Membrane</location>
        <topology evidence="1">Multi-pass membrane protein</topology>
    </subcellularLocation>
</comment>
<evidence type="ECO:0000256" key="5">
    <source>
        <dbReference type="ARBA" id="ARBA00023136"/>
    </source>
</evidence>
<dbReference type="InterPro" id="IPR000620">
    <property type="entry name" value="EamA_dom"/>
</dbReference>
<dbReference type="Proteomes" id="UP000730618">
    <property type="component" value="Unassembled WGS sequence"/>
</dbReference>
<feature type="transmembrane region" description="Helical" evidence="6">
    <location>
        <begin position="64"/>
        <end position="89"/>
    </location>
</feature>
<dbReference type="Pfam" id="PF00892">
    <property type="entry name" value="EamA"/>
    <property type="match status" value="2"/>
</dbReference>
<feature type="transmembrane region" description="Helical" evidence="6">
    <location>
        <begin position="32"/>
        <end position="52"/>
    </location>
</feature>
<comment type="similarity">
    <text evidence="2">Belongs to the EamA transporter family.</text>
</comment>
<dbReference type="EMBL" id="CAJVCE010000001">
    <property type="protein sequence ID" value="CAG7617801.1"/>
    <property type="molecule type" value="Genomic_DNA"/>
</dbReference>
<feature type="transmembrane region" description="Helical" evidence="6">
    <location>
        <begin position="239"/>
        <end position="256"/>
    </location>
</feature>
<evidence type="ECO:0000256" key="6">
    <source>
        <dbReference type="SAM" id="Phobius"/>
    </source>
</evidence>
<dbReference type="PANTHER" id="PTHR32322">
    <property type="entry name" value="INNER MEMBRANE TRANSPORTER"/>
    <property type="match status" value="1"/>
</dbReference>
<feature type="transmembrane region" description="Helical" evidence="6">
    <location>
        <begin position="175"/>
        <end position="194"/>
    </location>
</feature>
<keyword evidence="9" id="KW-1185">Reference proteome</keyword>
<dbReference type="RefSeq" id="WP_218096816.1">
    <property type="nucleotide sequence ID" value="NZ_CAJVCE010000001.1"/>
</dbReference>
<name>A0ABM8VAY7_9BACL</name>
<keyword evidence="5 6" id="KW-0472">Membrane</keyword>
<evidence type="ECO:0000259" key="7">
    <source>
        <dbReference type="Pfam" id="PF00892"/>
    </source>
</evidence>
<feature type="transmembrane region" description="Helical" evidence="6">
    <location>
        <begin position="122"/>
        <end position="140"/>
    </location>
</feature>
<feature type="domain" description="EamA" evidence="7">
    <location>
        <begin position="6"/>
        <end position="135"/>
    </location>
</feature>
<feature type="domain" description="EamA" evidence="7">
    <location>
        <begin position="145"/>
        <end position="278"/>
    </location>
</feature>
<gene>
    <name evidence="8" type="primary">yijE</name>
    <name evidence="8" type="ORF">PAECIP111802_00452</name>
</gene>
<keyword evidence="4 6" id="KW-1133">Transmembrane helix</keyword>